<dbReference type="EMBL" id="LN681539">
    <property type="protein sequence ID" value="CEK40626.1"/>
    <property type="molecule type" value="Genomic_DNA"/>
</dbReference>
<keyword evidence="4" id="KW-1185">Reference proteome</keyword>
<name>A0A0A8WJN3_9CAUD</name>
<evidence type="ECO:0000256" key="1">
    <source>
        <dbReference type="SAM" id="MobiDB-lite"/>
    </source>
</evidence>
<dbReference type="InterPro" id="IPR055247">
    <property type="entry name" value="InsJ-like_HTH"/>
</dbReference>
<dbReference type="Pfam" id="PF13518">
    <property type="entry name" value="HTH_28"/>
    <property type="match status" value="1"/>
</dbReference>
<sequence length="233" mass="27277">MQDVKEKVKQDYIKGMKQKEISAKYDISLNTLKSWIKRYNWASEKKKGAPKNKRGAPIGNKNATGPPGNKNAEKFGFFSKYLPEETRELIQEISIKDKFDILWEQITIQYAAIIRAQKIMYVKDKEEMIKELKKHESTENGEKIEYEFQFAWDRQASFLNAQSRAMSELRSLIKQYDEMIHKDWNLATEEQKNRVEKLKCEVDNLKKSDTGDDSKIWVEAIQNIAMKRGVNNG</sequence>
<gene>
    <name evidence="3" type="primary">yqaS</name>
    <name evidence="3" type="ORF">PHICD505_20001</name>
</gene>
<dbReference type="GeneID" id="26646783"/>
<protein>
    <submittedName>
        <fullName evidence="3">Putative phage-related terminase small subunit skin element</fullName>
    </submittedName>
</protein>
<feature type="region of interest" description="Disordered" evidence="1">
    <location>
        <begin position="46"/>
        <end position="71"/>
    </location>
</feature>
<evidence type="ECO:0000259" key="2">
    <source>
        <dbReference type="Pfam" id="PF13518"/>
    </source>
</evidence>
<dbReference type="KEGG" id="vg:26646783"/>
<evidence type="ECO:0000313" key="3">
    <source>
        <dbReference type="EMBL" id="CEK40626.1"/>
    </source>
</evidence>
<organism evidence="3 4">
    <name type="scientific">Clostridium phage phiCD505</name>
    <dbReference type="NCBI Taxonomy" id="1582154"/>
    <lineage>
        <taxon>Viruses</taxon>
        <taxon>Duplodnaviria</taxon>
        <taxon>Heunggongvirae</taxon>
        <taxon>Uroviricota</taxon>
        <taxon>Caudoviricetes</taxon>
        <taxon>Colneyvirus</taxon>
        <taxon>Colneyvirus CD505</taxon>
    </lineage>
</organism>
<dbReference type="OrthoDB" id="16734at10239"/>
<dbReference type="NCBIfam" id="NF040601">
    <property type="entry name" value="TerS_not_xtmA"/>
    <property type="match status" value="1"/>
</dbReference>
<dbReference type="RefSeq" id="YP_009195761.1">
    <property type="nucleotide sequence ID" value="NC_028764.1"/>
</dbReference>
<evidence type="ECO:0000313" key="4">
    <source>
        <dbReference type="Proteomes" id="UP000030732"/>
    </source>
</evidence>
<dbReference type="Gene3D" id="1.10.10.60">
    <property type="entry name" value="Homeodomain-like"/>
    <property type="match status" value="1"/>
</dbReference>
<accession>A0A0A8WJN3</accession>
<proteinExistence type="predicted"/>
<feature type="domain" description="Insertion element IS150 protein InsJ-like helix-turn-helix" evidence="2">
    <location>
        <begin position="9"/>
        <end position="40"/>
    </location>
</feature>
<dbReference type="Proteomes" id="UP000030732">
    <property type="component" value="Segment"/>
</dbReference>
<reference evidence="3 4" key="1">
    <citation type="submission" date="2014-12" db="EMBL/GenBank/DDBJ databases">
        <title>Whole Genome Sequence and Molecular Characterization of Siphoviridae / Myoviridae Phage Infecting Clostridium difficile.</title>
        <authorList>
            <person name="Monot M."/>
        </authorList>
    </citation>
    <scope>NUCLEOTIDE SEQUENCE [LARGE SCALE GENOMIC DNA]</scope>
</reference>